<keyword evidence="7" id="KW-0479">Metal-binding</keyword>
<proteinExistence type="inferred from homology"/>
<sequence length="477" mass="54258">MINKRIQMFGSPTTPVWALLWLVAFAINVNSFERKEFQFKHHNNEEMYDAILQVRDKCPSITSLYRLSEDSVEGRPLLVLVFSVHPTEHKPMDPEFKYIANMHGNEVLGRELLLKLADYFCEEYKAGNEEIVKLITKTRIHLMPSMNPDGWQRSTDDGGSNYLIGRDNAEGVDLNRNFPDLDRIVFDNEAYYKDINNHLMQMVDHLSQPVQPETKAVMQMIMSIPFVASANLHGGDLVANYPYDASRYGNVQGEYATSPDDDTFKWLALSYANYHADMANPNRMPCRGGDTNFGKEGGITNGAKWYSVRGGMQDFNYLSSNDFEITLELGCDKYTKESELEKEWNRNKNALINLIWQSHIGIKGIIKDAVTLKPIVNAFIKVVNVTNGILSPILHDVTSVQDGDYYRLLTNGDYHVTASMDGYLSSTKLVTVENKHHNEAKVLNFTLQPIILPSNYSKKRKRLAYSNPNTGDKLQMS</sequence>
<evidence type="ECO:0000259" key="14">
    <source>
        <dbReference type="PROSITE" id="PS52035"/>
    </source>
</evidence>
<dbReference type="PROSITE" id="PS00133">
    <property type="entry name" value="CARBOXYPEPT_ZN_2"/>
    <property type="match status" value="1"/>
</dbReference>
<evidence type="ECO:0000256" key="10">
    <source>
        <dbReference type="ARBA" id="ARBA00022833"/>
    </source>
</evidence>
<dbReference type="PANTHER" id="PTHR11532:SF93">
    <property type="entry name" value="CARBOXYPEPTIDASE E"/>
    <property type="match status" value="1"/>
</dbReference>
<keyword evidence="4" id="KW-0964">Secreted</keyword>
<keyword evidence="11" id="KW-0482">Metalloprotease</keyword>
<comment type="cofactor">
    <cofactor evidence="1">
        <name>Zn(2+)</name>
        <dbReference type="ChEBI" id="CHEBI:29105"/>
    </cofactor>
</comment>
<dbReference type="FunFam" id="3.40.630.10:FF:000013">
    <property type="entry name" value="carboxypeptidase N catalytic chain"/>
    <property type="match status" value="1"/>
</dbReference>
<feature type="active site" description="Proton donor/acceptor" evidence="13">
    <location>
        <position position="328"/>
    </location>
</feature>
<dbReference type="GO" id="GO:0004181">
    <property type="term" value="F:metallocarboxypeptidase activity"/>
    <property type="evidence" value="ECO:0007669"/>
    <property type="project" value="InterPro"/>
</dbReference>
<evidence type="ECO:0000256" key="5">
    <source>
        <dbReference type="ARBA" id="ARBA00022645"/>
    </source>
</evidence>
<dbReference type="PANTHER" id="PTHR11532">
    <property type="entry name" value="PROTEASE M14 CARBOXYPEPTIDASE"/>
    <property type="match status" value="1"/>
</dbReference>
<evidence type="ECO:0000313" key="15">
    <source>
        <dbReference type="EMBL" id="MBY17979.1"/>
    </source>
</evidence>
<accession>A0A2S2NLB9</accession>
<dbReference type="PRINTS" id="PR00765">
    <property type="entry name" value="CRBOXYPTASEA"/>
</dbReference>
<dbReference type="GO" id="GO:0005615">
    <property type="term" value="C:extracellular space"/>
    <property type="evidence" value="ECO:0007669"/>
    <property type="project" value="TreeGrafter"/>
</dbReference>
<evidence type="ECO:0000256" key="12">
    <source>
        <dbReference type="ARBA" id="ARBA00023180"/>
    </source>
</evidence>
<dbReference type="GO" id="GO:0006518">
    <property type="term" value="P:peptide metabolic process"/>
    <property type="evidence" value="ECO:0007669"/>
    <property type="project" value="TreeGrafter"/>
</dbReference>
<dbReference type="GO" id="GO:0008270">
    <property type="term" value="F:zinc ion binding"/>
    <property type="evidence" value="ECO:0007669"/>
    <property type="project" value="InterPro"/>
</dbReference>
<dbReference type="Gene3D" id="3.40.630.10">
    <property type="entry name" value="Zn peptidases"/>
    <property type="match status" value="1"/>
</dbReference>
<evidence type="ECO:0000256" key="1">
    <source>
        <dbReference type="ARBA" id="ARBA00001947"/>
    </source>
</evidence>
<dbReference type="CDD" id="cd03858">
    <property type="entry name" value="M14_CP_N-E_like"/>
    <property type="match status" value="1"/>
</dbReference>
<gene>
    <name evidence="15" type="primary">cpe</name>
    <name evidence="15" type="ORF">g.100966</name>
</gene>
<dbReference type="PROSITE" id="PS00132">
    <property type="entry name" value="CARBOXYPEPT_ZN_1"/>
    <property type="match status" value="1"/>
</dbReference>
<dbReference type="InterPro" id="IPR050753">
    <property type="entry name" value="Peptidase_M14_domain"/>
</dbReference>
<dbReference type="InterPro" id="IPR057246">
    <property type="entry name" value="CARBOXYPEPT_ZN_1"/>
</dbReference>
<evidence type="ECO:0000256" key="11">
    <source>
        <dbReference type="ARBA" id="ARBA00023049"/>
    </source>
</evidence>
<protein>
    <submittedName>
        <fullName evidence="15">Carboxypeptidase E</fullName>
    </submittedName>
</protein>
<dbReference type="Gene3D" id="2.60.40.1120">
    <property type="entry name" value="Carboxypeptidase-like, regulatory domain"/>
    <property type="match status" value="1"/>
</dbReference>
<feature type="domain" description="Peptidase M14" evidence="14">
    <location>
        <begin position="40"/>
        <end position="358"/>
    </location>
</feature>
<dbReference type="AlphaFoldDB" id="A0A2S2NLB9"/>
<evidence type="ECO:0000256" key="3">
    <source>
        <dbReference type="ARBA" id="ARBA00005988"/>
    </source>
</evidence>
<name>A0A2S2NLB9_SCHGA</name>
<dbReference type="CDD" id="cd11308">
    <property type="entry name" value="Peptidase_M14NE-CP-C_like"/>
    <property type="match status" value="1"/>
</dbReference>
<evidence type="ECO:0000256" key="7">
    <source>
        <dbReference type="ARBA" id="ARBA00022723"/>
    </source>
</evidence>
<evidence type="ECO:0000256" key="4">
    <source>
        <dbReference type="ARBA" id="ARBA00022525"/>
    </source>
</evidence>
<comment type="similarity">
    <text evidence="3 13">Belongs to the peptidase M14 family.</text>
</comment>
<evidence type="ECO:0000256" key="9">
    <source>
        <dbReference type="ARBA" id="ARBA00022801"/>
    </source>
</evidence>
<dbReference type="InterPro" id="IPR008969">
    <property type="entry name" value="CarboxyPept-like_regulatory"/>
</dbReference>
<dbReference type="InterPro" id="IPR000834">
    <property type="entry name" value="Peptidase_M14"/>
</dbReference>
<dbReference type="Pfam" id="PF00246">
    <property type="entry name" value="Peptidase_M14"/>
    <property type="match status" value="1"/>
</dbReference>
<keyword evidence="5 15" id="KW-0121">Carboxypeptidase</keyword>
<dbReference type="InterPro" id="IPR057247">
    <property type="entry name" value="CARBOXYPEPT_ZN_2"/>
</dbReference>
<dbReference type="Pfam" id="PF13620">
    <property type="entry name" value="CarboxypepD_reg"/>
    <property type="match status" value="1"/>
</dbReference>
<dbReference type="PROSITE" id="PS52035">
    <property type="entry name" value="PEPTIDASE_M14"/>
    <property type="match status" value="1"/>
</dbReference>
<keyword evidence="8" id="KW-0732">Signal</keyword>
<comment type="subcellular location">
    <subcellularLocation>
        <location evidence="2">Secreted</location>
    </subcellularLocation>
</comment>
<dbReference type="SMART" id="SM00631">
    <property type="entry name" value="Zn_pept"/>
    <property type="match status" value="1"/>
</dbReference>
<reference evidence="15" key="1">
    <citation type="submission" date="2018-04" db="EMBL/GenBank/DDBJ databases">
        <title>Transcriptome of Schizaphis graminum biotype I.</title>
        <authorList>
            <person name="Scully E.D."/>
            <person name="Geib S.M."/>
            <person name="Palmer N.A."/>
            <person name="Koch K."/>
            <person name="Bradshaw J."/>
            <person name="Heng-Moss T."/>
            <person name="Sarath G."/>
        </authorList>
    </citation>
    <scope>NUCLEOTIDE SEQUENCE</scope>
</reference>
<evidence type="ECO:0000256" key="13">
    <source>
        <dbReference type="PROSITE-ProRule" id="PRU01379"/>
    </source>
</evidence>
<evidence type="ECO:0000256" key="6">
    <source>
        <dbReference type="ARBA" id="ARBA00022670"/>
    </source>
</evidence>
<keyword evidence="12" id="KW-0325">Glycoprotein</keyword>
<evidence type="ECO:0000256" key="8">
    <source>
        <dbReference type="ARBA" id="ARBA00022729"/>
    </source>
</evidence>
<keyword evidence="10" id="KW-0862">Zinc</keyword>
<keyword evidence="6" id="KW-0645">Protease</keyword>
<dbReference type="EMBL" id="GGMR01005360">
    <property type="protein sequence ID" value="MBY17979.1"/>
    <property type="molecule type" value="Transcribed_RNA"/>
</dbReference>
<dbReference type="GO" id="GO:0016485">
    <property type="term" value="P:protein processing"/>
    <property type="evidence" value="ECO:0007669"/>
    <property type="project" value="TreeGrafter"/>
</dbReference>
<keyword evidence="9" id="KW-0378">Hydrolase</keyword>
<dbReference type="SUPFAM" id="SSF49464">
    <property type="entry name" value="Carboxypeptidase regulatory domain-like"/>
    <property type="match status" value="1"/>
</dbReference>
<organism evidence="15">
    <name type="scientific">Schizaphis graminum</name>
    <name type="common">Green bug aphid</name>
    <dbReference type="NCBI Taxonomy" id="13262"/>
    <lineage>
        <taxon>Eukaryota</taxon>
        <taxon>Metazoa</taxon>
        <taxon>Ecdysozoa</taxon>
        <taxon>Arthropoda</taxon>
        <taxon>Hexapoda</taxon>
        <taxon>Insecta</taxon>
        <taxon>Pterygota</taxon>
        <taxon>Neoptera</taxon>
        <taxon>Paraneoptera</taxon>
        <taxon>Hemiptera</taxon>
        <taxon>Sternorrhyncha</taxon>
        <taxon>Aphidomorpha</taxon>
        <taxon>Aphidoidea</taxon>
        <taxon>Aphididae</taxon>
        <taxon>Aphidini</taxon>
        <taxon>Schizaphis</taxon>
    </lineage>
</organism>
<dbReference type="SUPFAM" id="SSF53187">
    <property type="entry name" value="Zn-dependent exopeptidases"/>
    <property type="match status" value="1"/>
</dbReference>
<evidence type="ECO:0000256" key="2">
    <source>
        <dbReference type="ARBA" id="ARBA00004613"/>
    </source>
</evidence>